<dbReference type="SUPFAM" id="SSF46785">
    <property type="entry name" value="Winged helix' DNA-binding domain"/>
    <property type="match status" value="1"/>
</dbReference>
<feature type="region of interest" description="Disordered" evidence="3">
    <location>
        <begin position="1"/>
        <end position="24"/>
    </location>
</feature>
<evidence type="ECO:0000256" key="1">
    <source>
        <dbReference type="ARBA" id="ARBA00023125"/>
    </source>
</evidence>
<dbReference type="InterPro" id="IPR036390">
    <property type="entry name" value="WH_DNA-bd_sf"/>
</dbReference>
<organism evidence="5 6">
    <name type="scientific">Staurois parvus</name>
    <dbReference type="NCBI Taxonomy" id="386267"/>
    <lineage>
        <taxon>Eukaryota</taxon>
        <taxon>Metazoa</taxon>
        <taxon>Chordata</taxon>
        <taxon>Craniata</taxon>
        <taxon>Vertebrata</taxon>
        <taxon>Euteleostomi</taxon>
        <taxon>Amphibia</taxon>
        <taxon>Batrachia</taxon>
        <taxon>Anura</taxon>
        <taxon>Neobatrachia</taxon>
        <taxon>Ranoidea</taxon>
        <taxon>Ranidae</taxon>
        <taxon>Staurois</taxon>
    </lineage>
</organism>
<proteinExistence type="inferred from homology"/>
<evidence type="ECO:0000256" key="3">
    <source>
        <dbReference type="SAM" id="MobiDB-lite"/>
    </source>
</evidence>
<dbReference type="Pfam" id="PF00538">
    <property type="entry name" value="Linker_histone"/>
    <property type="match status" value="1"/>
</dbReference>
<dbReference type="InterPro" id="IPR036388">
    <property type="entry name" value="WH-like_DNA-bd_sf"/>
</dbReference>
<reference evidence="5" key="1">
    <citation type="submission" date="2023-05" db="EMBL/GenBank/DDBJ databases">
        <authorList>
            <person name="Stuckert A."/>
        </authorList>
    </citation>
    <scope>NUCLEOTIDE SEQUENCE</scope>
</reference>
<feature type="domain" description="H15" evidence="4">
    <location>
        <begin position="21"/>
        <end position="94"/>
    </location>
</feature>
<keyword evidence="1 2" id="KW-0238">DNA-binding</keyword>
<keyword evidence="2" id="KW-0158">Chromosome</keyword>
<accession>A0ABN9B5V0</accession>
<dbReference type="Gene3D" id="1.10.10.10">
    <property type="entry name" value="Winged helix-like DNA-binding domain superfamily/Winged helix DNA-binding domain"/>
    <property type="match status" value="1"/>
</dbReference>
<dbReference type="PRINTS" id="PR00624">
    <property type="entry name" value="HISTONEH5"/>
</dbReference>
<dbReference type="CDD" id="cd00073">
    <property type="entry name" value="H15"/>
    <property type="match status" value="1"/>
</dbReference>
<comment type="caution">
    <text evidence="5">The sequence shown here is derived from an EMBL/GenBank/DDBJ whole genome shotgun (WGS) entry which is preliminary data.</text>
</comment>
<evidence type="ECO:0000259" key="4">
    <source>
        <dbReference type="PROSITE" id="PS51504"/>
    </source>
</evidence>
<feature type="compositionally biased region" description="Basic residues" evidence="3">
    <location>
        <begin position="186"/>
        <end position="204"/>
    </location>
</feature>
<comment type="similarity">
    <text evidence="2">Belongs to the histone H1/H5 family.</text>
</comment>
<keyword evidence="6" id="KW-1185">Reference proteome</keyword>
<protein>
    <recommendedName>
        <fullName evidence="4">H15 domain-containing protein</fullName>
    </recommendedName>
</protein>
<name>A0ABN9B5V0_9NEOB</name>
<dbReference type="SMART" id="SM00526">
    <property type="entry name" value="H15"/>
    <property type="match status" value="1"/>
</dbReference>
<feature type="compositionally biased region" description="Basic residues" evidence="3">
    <location>
        <begin position="154"/>
        <end position="179"/>
    </location>
</feature>
<evidence type="ECO:0000256" key="2">
    <source>
        <dbReference type="RuleBase" id="RU003894"/>
    </source>
</evidence>
<dbReference type="PROSITE" id="PS51504">
    <property type="entry name" value="H15"/>
    <property type="match status" value="1"/>
</dbReference>
<evidence type="ECO:0000313" key="5">
    <source>
        <dbReference type="EMBL" id="CAI9542483.1"/>
    </source>
</evidence>
<feature type="compositionally biased region" description="Low complexity" evidence="3">
    <location>
        <begin position="142"/>
        <end position="153"/>
    </location>
</feature>
<feature type="compositionally biased region" description="Basic residues" evidence="3">
    <location>
        <begin position="104"/>
        <end position="124"/>
    </location>
</feature>
<dbReference type="InterPro" id="IPR005818">
    <property type="entry name" value="Histone_H1/H5_H15"/>
</dbReference>
<feature type="region of interest" description="Disordered" evidence="3">
    <location>
        <begin position="83"/>
        <end position="215"/>
    </location>
</feature>
<feature type="compositionally biased region" description="Basic residues" evidence="3">
    <location>
        <begin position="132"/>
        <end position="141"/>
    </location>
</feature>
<sequence length="255" mass="27410">PAAAPPAEAAAKKKPAKKTAAGPGVSELLVQAVSASKERRGVSLAALKKVLSTGGYDVDKNKSRLKIALLALVTKGSLVQVKGHGASGSFKINKKQPEGPKDKAKPKKPAAKKATKSPKKKAARKTTTAVKSPKKAAKSLKKAAASKTTTAAKSPKKLAAKRPAKAAAKRLPRAPRRSKLQPSRKPQLRRWLSPRKPLRRRNNGRRPPSPPPKALLRAPHLLPTELSIHTPALLSAHTALHVIFPRYRRFDRNKD</sequence>
<feature type="non-terminal residue" evidence="5">
    <location>
        <position position="1"/>
    </location>
</feature>
<keyword evidence="2" id="KW-0539">Nucleus</keyword>
<gene>
    <name evidence="5" type="ORF">SPARVUS_LOCUS2101132</name>
</gene>
<dbReference type="Proteomes" id="UP001162483">
    <property type="component" value="Unassembled WGS sequence"/>
</dbReference>
<dbReference type="InterPro" id="IPR005819">
    <property type="entry name" value="H1/H5"/>
</dbReference>
<evidence type="ECO:0000313" key="6">
    <source>
        <dbReference type="Proteomes" id="UP001162483"/>
    </source>
</evidence>
<dbReference type="EMBL" id="CATNWA010002257">
    <property type="protein sequence ID" value="CAI9542483.1"/>
    <property type="molecule type" value="Genomic_DNA"/>
</dbReference>
<comment type="subcellular location">
    <subcellularLocation>
        <location evidence="2">Nucleus</location>
    </subcellularLocation>
</comment>